<dbReference type="Proteomes" id="UP000271683">
    <property type="component" value="Unassembled WGS sequence"/>
</dbReference>
<sequence length="110" mass="11559">MNRYSGLWALFTGGAVLALLLVILQPATTPAECPNYGAAGNASPFKDAAWDMWFPLLALGWVVLVLIEQVLPRTRRHRGGASGAARAAGVVMASVAGSCCLVGPFLVMCR</sequence>
<dbReference type="AlphaFoldDB" id="A0A3N1GEW2"/>
<name>A0A3N1GEW2_9ACTN</name>
<dbReference type="RefSeq" id="WP_123678167.1">
    <property type="nucleotide sequence ID" value="NZ_RJKL01000001.1"/>
</dbReference>
<evidence type="ECO:0000313" key="2">
    <source>
        <dbReference type="EMBL" id="ROP28862.1"/>
    </source>
</evidence>
<gene>
    <name evidence="2" type="ORF">EDD30_1640</name>
</gene>
<proteinExistence type="predicted"/>
<feature type="transmembrane region" description="Helical" evidence="1">
    <location>
        <begin position="83"/>
        <end position="107"/>
    </location>
</feature>
<reference evidence="2 3" key="1">
    <citation type="submission" date="2018-11" db="EMBL/GenBank/DDBJ databases">
        <title>Sequencing the genomes of 1000 actinobacteria strains.</title>
        <authorList>
            <person name="Klenk H.-P."/>
        </authorList>
    </citation>
    <scope>NUCLEOTIDE SEQUENCE [LARGE SCALE GENOMIC DNA]</scope>
    <source>
        <strain evidence="2 3">DSM 43634</strain>
    </source>
</reference>
<keyword evidence="1" id="KW-1133">Transmembrane helix</keyword>
<comment type="caution">
    <text evidence="2">The sequence shown here is derived from an EMBL/GenBank/DDBJ whole genome shotgun (WGS) entry which is preliminary data.</text>
</comment>
<protein>
    <submittedName>
        <fullName evidence="2">Uncharacterized protein</fullName>
    </submittedName>
</protein>
<evidence type="ECO:0000256" key="1">
    <source>
        <dbReference type="SAM" id="Phobius"/>
    </source>
</evidence>
<dbReference type="EMBL" id="RJKL01000001">
    <property type="protein sequence ID" value="ROP28862.1"/>
    <property type="molecule type" value="Genomic_DNA"/>
</dbReference>
<keyword evidence="1" id="KW-0812">Transmembrane</keyword>
<dbReference type="OrthoDB" id="3402721at2"/>
<evidence type="ECO:0000313" key="3">
    <source>
        <dbReference type="Proteomes" id="UP000271683"/>
    </source>
</evidence>
<organism evidence="2 3">
    <name type="scientific">Couchioplanes caeruleus</name>
    <dbReference type="NCBI Taxonomy" id="56438"/>
    <lineage>
        <taxon>Bacteria</taxon>
        <taxon>Bacillati</taxon>
        <taxon>Actinomycetota</taxon>
        <taxon>Actinomycetes</taxon>
        <taxon>Micromonosporales</taxon>
        <taxon>Micromonosporaceae</taxon>
        <taxon>Couchioplanes</taxon>
    </lineage>
</organism>
<accession>A0A3N1GEW2</accession>
<keyword evidence="1" id="KW-0472">Membrane</keyword>
<feature type="transmembrane region" description="Helical" evidence="1">
    <location>
        <begin position="52"/>
        <end position="71"/>
    </location>
</feature>